<feature type="domain" description="SecDF P1 head subdomain" evidence="12">
    <location>
        <begin position="161"/>
        <end position="290"/>
    </location>
</feature>
<dbReference type="GO" id="GO:0015450">
    <property type="term" value="F:protein-transporting ATPase activity"/>
    <property type="evidence" value="ECO:0007669"/>
    <property type="project" value="InterPro"/>
</dbReference>
<dbReference type="RefSeq" id="WP_338179845.1">
    <property type="nucleotide sequence ID" value="NZ_JAEKNQ010000038.1"/>
</dbReference>
<evidence type="ECO:0000256" key="3">
    <source>
        <dbReference type="ARBA" id="ARBA00022475"/>
    </source>
</evidence>
<dbReference type="NCBIfam" id="TIGR00916">
    <property type="entry name" value="2A0604s01"/>
    <property type="match status" value="1"/>
</dbReference>
<dbReference type="GO" id="GO:0005886">
    <property type="term" value="C:plasma membrane"/>
    <property type="evidence" value="ECO:0007669"/>
    <property type="project" value="UniProtKB-SubCell"/>
</dbReference>
<comment type="similarity">
    <text evidence="9">Belongs to the SecD/SecF family. SecD subfamily.</text>
</comment>
<keyword evidence="7 9" id="KW-0811">Translocation</keyword>
<comment type="subunit">
    <text evidence="9">Forms a complex with SecF. Part of the essential Sec protein translocation apparatus which comprises SecA, SecYEG and auxiliary proteins SecDF. Other proteins may also be involved.</text>
</comment>
<evidence type="ECO:0000256" key="8">
    <source>
        <dbReference type="ARBA" id="ARBA00023136"/>
    </source>
</evidence>
<feature type="transmembrane region" description="Helical" evidence="9">
    <location>
        <begin position="314"/>
        <end position="332"/>
    </location>
</feature>
<keyword evidence="2 9" id="KW-0813">Transport</keyword>
<protein>
    <recommendedName>
        <fullName evidence="9">Protein translocase subunit SecD</fullName>
    </recommendedName>
</protein>
<dbReference type="InterPro" id="IPR005791">
    <property type="entry name" value="SecD"/>
</dbReference>
<dbReference type="Gene3D" id="1.20.1640.10">
    <property type="entry name" value="Multidrug efflux transporter AcrB transmembrane domain"/>
    <property type="match status" value="1"/>
</dbReference>
<dbReference type="InterPro" id="IPR022813">
    <property type="entry name" value="SecD/SecF_arch_bac"/>
</dbReference>
<evidence type="ECO:0000256" key="5">
    <source>
        <dbReference type="ARBA" id="ARBA00022927"/>
    </source>
</evidence>
<comment type="function">
    <text evidence="9">Part of the Sec protein translocase complex. Interacts with the SecYEG preprotein conducting channel. SecDF uses the proton motive force (PMF) to complete protein translocation after the ATP-dependent function of SecA.</text>
</comment>
<evidence type="ECO:0000313" key="14">
    <source>
        <dbReference type="Proteomes" id="UP000620075"/>
    </source>
</evidence>
<name>A0A934KDP1_9BACT</name>
<proteinExistence type="inferred from homology"/>
<dbReference type="EMBL" id="JAEKNQ010000038">
    <property type="protein sequence ID" value="MBJ7603584.1"/>
    <property type="molecule type" value="Genomic_DNA"/>
</dbReference>
<gene>
    <name evidence="9 13" type="primary">secD</name>
    <name evidence="13" type="ORF">JF888_10405</name>
</gene>
<comment type="caution">
    <text evidence="9">Lacks conserved residue(s) required for the propagation of feature annotation.</text>
</comment>
<feature type="transmembrane region" description="Helical" evidence="9">
    <location>
        <begin position="436"/>
        <end position="455"/>
    </location>
</feature>
<dbReference type="PANTHER" id="PTHR30081:SF1">
    <property type="entry name" value="PROTEIN TRANSLOCASE SUBUNIT SECD"/>
    <property type="match status" value="1"/>
</dbReference>
<dbReference type="PANTHER" id="PTHR30081">
    <property type="entry name" value="PROTEIN-EXPORT MEMBRANE PROTEIN SEC"/>
    <property type="match status" value="1"/>
</dbReference>
<keyword evidence="5 9" id="KW-0653">Protein transport</keyword>
<dbReference type="Pfam" id="PF21760">
    <property type="entry name" value="SecD_1st"/>
    <property type="match status" value="1"/>
</dbReference>
<reference evidence="13 14" key="1">
    <citation type="submission" date="2020-10" db="EMBL/GenBank/DDBJ databases">
        <title>Ca. Dormibacterota MAGs.</title>
        <authorList>
            <person name="Montgomery K."/>
        </authorList>
    </citation>
    <scope>NUCLEOTIDE SEQUENCE [LARGE SCALE GENOMIC DNA]</scope>
    <source>
        <strain evidence="13">SC8811_S16_3</strain>
    </source>
</reference>
<dbReference type="InterPro" id="IPR054384">
    <property type="entry name" value="SecDF_P1_head"/>
</dbReference>
<evidence type="ECO:0000256" key="4">
    <source>
        <dbReference type="ARBA" id="ARBA00022692"/>
    </source>
</evidence>
<dbReference type="InterPro" id="IPR055344">
    <property type="entry name" value="SecD_SecF_C_bact"/>
</dbReference>
<dbReference type="Gene3D" id="3.30.70.3220">
    <property type="match status" value="1"/>
</dbReference>
<comment type="caution">
    <text evidence="13">The sequence shown here is derived from an EMBL/GenBank/DDBJ whole genome shotgun (WGS) entry which is preliminary data.</text>
</comment>
<evidence type="ECO:0000256" key="6">
    <source>
        <dbReference type="ARBA" id="ARBA00022989"/>
    </source>
</evidence>
<comment type="subcellular location">
    <subcellularLocation>
        <location evidence="1 9">Cell membrane</location>
        <topology evidence="1 9">Multi-pass membrane protein</topology>
    </subcellularLocation>
</comment>
<evidence type="ECO:0000259" key="12">
    <source>
        <dbReference type="Pfam" id="PF22599"/>
    </source>
</evidence>
<keyword evidence="8 9" id="KW-0472">Membrane</keyword>
<dbReference type="HAMAP" id="MF_01463_B">
    <property type="entry name" value="SecD_B"/>
    <property type="match status" value="1"/>
</dbReference>
<accession>A0A934KDP1</accession>
<evidence type="ECO:0000256" key="1">
    <source>
        <dbReference type="ARBA" id="ARBA00004651"/>
    </source>
</evidence>
<dbReference type="Pfam" id="PF22599">
    <property type="entry name" value="SecDF_P1_head"/>
    <property type="match status" value="1"/>
</dbReference>
<evidence type="ECO:0000259" key="10">
    <source>
        <dbReference type="Pfam" id="PF02355"/>
    </source>
</evidence>
<evidence type="ECO:0000256" key="2">
    <source>
        <dbReference type="ARBA" id="ARBA00022448"/>
    </source>
</evidence>
<dbReference type="InterPro" id="IPR048634">
    <property type="entry name" value="SecD_SecF_C"/>
</dbReference>
<evidence type="ECO:0000313" key="13">
    <source>
        <dbReference type="EMBL" id="MBJ7603584.1"/>
    </source>
</evidence>
<feature type="domain" description="Protein translocase subunit SecDF P1" evidence="11">
    <location>
        <begin position="87"/>
        <end position="136"/>
    </location>
</feature>
<evidence type="ECO:0000259" key="11">
    <source>
        <dbReference type="Pfam" id="PF21760"/>
    </source>
</evidence>
<evidence type="ECO:0000256" key="7">
    <source>
        <dbReference type="ARBA" id="ARBA00023010"/>
    </source>
</evidence>
<sequence length="486" mass="51745">MHYLLSWPVRLLVVGLLILSIAVDGAGYIQRILNHQPLTGQVSGMPPQLLGNQVYIHRGLDLQGGTDLLLQITDVPPGRDMNQVQRDTIDVISKRINKLGVSEPVINPVGRDRIEVQLAGVSAAKAQATIGNTARLVTTKWVADANVKGGPFPGSRPQITPLTSEMLTGADASLDPQNGNQWVINVTYNSQGAAIFSQLSTEAFNATCPNGATDCPQHRITNWLNLTQDDIVHWDERAAQLTLPFDQGGKLLVDARIIQPITGGQSQITGNFTADSAKNLAILLNSGALPGNLQVIQSTEVGATLGADSIKRSLAAGVLGLLIVIVFMIFFYRLPGLVASVALLFYAGLTLAVFKMIPVTLTLAGLAGFILSVGMAVDANVLIFERFKEEVRSGVSVGAAVETAVGRAWPAIRDSNTATLITTGLLYLAGNGPVKGFAITLFLGVLVSMFSSIIVTHNLMALVVENHNAEHSFLMGVTLPLRRGRA</sequence>
<organism evidence="13 14">
    <name type="scientific">Candidatus Dormiibacter inghamiae</name>
    <dbReference type="NCBI Taxonomy" id="3127013"/>
    <lineage>
        <taxon>Bacteria</taxon>
        <taxon>Bacillati</taxon>
        <taxon>Candidatus Dormiibacterota</taxon>
        <taxon>Candidatus Dormibacteria</taxon>
        <taxon>Candidatus Dormibacterales</taxon>
        <taxon>Candidatus Dormibacteraceae</taxon>
        <taxon>Candidatus Dormiibacter</taxon>
    </lineage>
</organism>
<keyword evidence="3 9" id="KW-1003">Cell membrane</keyword>
<keyword evidence="6 9" id="KW-1133">Transmembrane helix</keyword>
<feature type="transmembrane region" description="Helical" evidence="9">
    <location>
        <begin position="337"/>
        <end position="357"/>
    </location>
</feature>
<dbReference type="NCBIfam" id="TIGR01129">
    <property type="entry name" value="secD"/>
    <property type="match status" value="1"/>
</dbReference>
<dbReference type="Pfam" id="PF02355">
    <property type="entry name" value="SecD_SecF_C"/>
    <property type="match status" value="1"/>
</dbReference>
<dbReference type="PRINTS" id="PR00702">
    <property type="entry name" value="ACRIFLAVINRP"/>
</dbReference>
<dbReference type="GO" id="GO:0065002">
    <property type="term" value="P:intracellular protein transmembrane transport"/>
    <property type="evidence" value="ECO:0007669"/>
    <property type="project" value="UniProtKB-UniRule"/>
</dbReference>
<dbReference type="Proteomes" id="UP000620075">
    <property type="component" value="Unassembled WGS sequence"/>
</dbReference>
<dbReference type="AlphaFoldDB" id="A0A934KDP1"/>
<evidence type="ECO:0000256" key="9">
    <source>
        <dbReference type="HAMAP-Rule" id="MF_01463"/>
    </source>
</evidence>
<dbReference type="InterPro" id="IPR048631">
    <property type="entry name" value="SecD_1st"/>
</dbReference>
<feature type="transmembrane region" description="Helical" evidence="9">
    <location>
        <begin position="363"/>
        <end position="384"/>
    </location>
</feature>
<dbReference type="InterPro" id="IPR001036">
    <property type="entry name" value="Acrflvin-R"/>
</dbReference>
<dbReference type="GO" id="GO:0043952">
    <property type="term" value="P:protein transport by the Sec complex"/>
    <property type="evidence" value="ECO:0007669"/>
    <property type="project" value="UniProtKB-UniRule"/>
</dbReference>
<keyword evidence="4 9" id="KW-0812">Transmembrane</keyword>
<dbReference type="GO" id="GO:0006605">
    <property type="term" value="P:protein targeting"/>
    <property type="evidence" value="ECO:0007669"/>
    <property type="project" value="UniProtKB-UniRule"/>
</dbReference>
<feature type="domain" description="Protein export membrane protein SecD/SecF C-terminal" evidence="10">
    <location>
        <begin position="292"/>
        <end position="464"/>
    </location>
</feature>
<dbReference type="SUPFAM" id="SSF82866">
    <property type="entry name" value="Multidrug efflux transporter AcrB transmembrane domain"/>
    <property type="match status" value="1"/>
</dbReference>